<evidence type="ECO:0000313" key="1">
    <source>
        <dbReference type="EMBL" id="XAU14525.1"/>
    </source>
</evidence>
<dbReference type="RefSeq" id="WP_345972227.1">
    <property type="nucleotide sequence ID" value="NZ_CP147920.1"/>
</dbReference>
<proteinExistence type="predicted"/>
<dbReference type="Proteomes" id="UP001447842">
    <property type="component" value="Chromosome"/>
</dbReference>
<protein>
    <submittedName>
        <fullName evidence="1">Uncharacterized protein</fullName>
    </submittedName>
</protein>
<organism evidence="1 2">
    <name type="scientific">Sulfurimonas diazotrophicus</name>
    <dbReference type="NCBI Taxonomy" id="3131939"/>
    <lineage>
        <taxon>Bacteria</taxon>
        <taxon>Pseudomonadati</taxon>
        <taxon>Campylobacterota</taxon>
        <taxon>Epsilonproteobacteria</taxon>
        <taxon>Campylobacterales</taxon>
        <taxon>Sulfurimonadaceae</taxon>
        <taxon>Sulfurimonas</taxon>
    </lineage>
</organism>
<accession>A0ABZ3H7K3</accession>
<reference evidence="1 2" key="1">
    <citation type="submission" date="2024-03" db="EMBL/GenBank/DDBJ databases">
        <title>Sulfurimonas sp. HSL3-1.</title>
        <authorList>
            <person name="Wang S."/>
        </authorList>
    </citation>
    <scope>NUCLEOTIDE SEQUENCE [LARGE SCALE GENOMIC DNA]</scope>
    <source>
        <strain evidence="1 2">HSL3-1</strain>
    </source>
</reference>
<dbReference type="EMBL" id="CP147920">
    <property type="protein sequence ID" value="XAU14525.1"/>
    <property type="molecule type" value="Genomic_DNA"/>
</dbReference>
<keyword evidence="2" id="KW-1185">Reference proteome</keyword>
<name>A0ABZ3H7K3_9BACT</name>
<sequence>MMTQEHPALKTEQYLNPTEIAAHLEGVEYIVMAAPAVRDDAKAPIHFTLFLNTADNLPADIQQAVLDKFADQYGFRDIADLFSQPDRVAFAVTNQETPMPLHVFKPEDKMRLPSTVMFIMDFEADSDNFPEVKEKQLTGWTYAYETA</sequence>
<gene>
    <name evidence="1" type="ORF">WCY31_09745</name>
</gene>
<evidence type="ECO:0000313" key="2">
    <source>
        <dbReference type="Proteomes" id="UP001447842"/>
    </source>
</evidence>